<sequence length="99" mass="11369">MFASCRLSNLHSGELYMYSTSIRRERQTPTPRIIQVSSPSSFIQALCPFLVCPPHQGSAQPLRHARHRFDYDTPIEETMQAFHDVMKAGYVRYISMSSC</sequence>
<gene>
    <name evidence="1" type="ORF">BD310DRAFT_729448</name>
</gene>
<accession>A0A4Q9PKU9</accession>
<dbReference type="SUPFAM" id="SSF51430">
    <property type="entry name" value="NAD(P)-linked oxidoreductase"/>
    <property type="match status" value="1"/>
</dbReference>
<organism evidence="1 2">
    <name type="scientific">Dichomitus squalens</name>
    <dbReference type="NCBI Taxonomy" id="114155"/>
    <lineage>
        <taxon>Eukaryota</taxon>
        <taxon>Fungi</taxon>
        <taxon>Dikarya</taxon>
        <taxon>Basidiomycota</taxon>
        <taxon>Agaricomycotina</taxon>
        <taxon>Agaricomycetes</taxon>
        <taxon>Polyporales</taxon>
        <taxon>Polyporaceae</taxon>
        <taxon>Dichomitus</taxon>
    </lineage>
</organism>
<proteinExistence type="predicted"/>
<reference evidence="1 2" key="1">
    <citation type="submission" date="2019-01" db="EMBL/GenBank/DDBJ databases">
        <title>Draft genome sequences of three monokaryotic isolates of the white-rot basidiomycete fungus Dichomitus squalens.</title>
        <authorList>
            <consortium name="DOE Joint Genome Institute"/>
            <person name="Lopez S.C."/>
            <person name="Andreopoulos B."/>
            <person name="Pangilinan J."/>
            <person name="Lipzen A."/>
            <person name="Riley R."/>
            <person name="Ahrendt S."/>
            <person name="Ng V."/>
            <person name="Barry K."/>
            <person name="Daum C."/>
            <person name="Grigoriev I.V."/>
            <person name="Hilden K.S."/>
            <person name="Makela M.R."/>
            <person name="de Vries R.P."/>
        </authorList>
    </citation>
    <scope>NUCLEOTIDE SEQUENCE [LARGE SCALE GENOMIC DNA]</scope>
    <source>
        <strain evidence="1 2">CBS 464.89</strain>
    </source>
</reference>
<dbReference type="AlphaFoldDB" id="A0A4Q9PKU9"/>
<evidence type="ECO:0000313" key="1">
    <source>
        <dbReference type="EMBL" id="TBU54726.1"/>
    </source>
</evidence>
<dbReference type="InterPro" id="IPR036812">
    <property type="entry name" value="NAD(P)_OxRdtase_dom_sf"/>
</dbReference>
<dbReference type="EMBL" id="ML145182">
    <property type="protein sequence ID" value="TBU54726.1"/>
    <property type="molecule type" value="Genomic_DNA"/>
</dbReference>
<keyword evidence="2" id="KW-1185">Reference proteome</keyword>
<name>A0A4Q9PKU9_9APHY</name>
<dbReference type="Gene3D" id="3.20.20.100">
    <property type="entry name" value="NADP-dependent oxidoreductase domain"/>
    <property type="match status" value="1"/>
</dbReference>
<evidence type="ECO:0000313" key="2">
    <source>
        <dbReference type="Proteomes" id="UP000292082"/>
    </source>
</evidence>
<dbReference type="Proteomes" id="UP000292082">
    <property type="component" value="Unassembled WGS sequence"/>
</dbReference>
<protein>
    <submittedName>
        <fullName evidence="1">Uncharacterized protein</fullName>
    </submittedName>
</protein>